<dbReference type="AlphaFoldDB" id="A0A376B1C1"/>
<feature type="compositionally biased region" description="Low complexity" evidence="4">
    <location>
        <begin position="421"/>
        <end position="434"/>
    </location>
</feature>
<evidence type="ECO:0000256" key="3">
    <source>
        <dbReference type="PROSITE-ProRule" id="PRU00221"/>
    </source>
</evidence>
<dbReference type="Proteomes" id="UP000262825">
    <property type="component" value="Unassembled WGS sequence"/>
</dbReference>
<gene>
    <name evidence="5" type="ORF">SCODWIG_00228</name>
</gene>
<dbReference type="VEuPathDB" id="FungiDB:SCODWIG_00228"/>
<feature type="region of interest" description="Disordered" evidence="4">
    <location>
        <begin position="47"/>
        <end position="68"/>
    </location>
</feature>
<evidence type="ECO:0000313" key="6">
    <source>
        <dbReference type="Proteomes" id="UP000262825"/>
    </source>
</evidence>
<dbReference type="Gene3D" id="2.130.10.10">
    <property type="entry name" value="YVTN repeat-like/Quinoprotein amine dehydrogenase"/>
    <property type="match status" value="2"/>
</dbReference>
<dbReference type="SUPFAM" id="SSF50978">
    <property type="entry name" value="WD40 repeat-like"/>
    <property type="match status" value="1"/>
</dbReference>
<keyword evidence="2" id="KW-0677">Repeat</keyword>
<keyword evidence="1 3" id="KW-0853">WD repeat</keyword>
<dbReference type="PANTHER" id="PTHR19919">
    <property type="entry name" value="WD REPEAT CONTAINING PROTEIN"/>
    <property type="match status" value="1"/>
</dbReference>
<dbReference type="InterPro" id="IPR045159">
    <property type="entry name" value="DCAF7-like"/>
</dbReference>
<protein>
    <recommendedName>
        <fullName evidence="7">WD repeat-containing protein YPL247C</fullName>
    </recommendedName>
</protein>
<dbReference type="InterPro" id="IPR001680">
    <property type="entry name" value="WD40_rpt"/>
</dbReference>
<dbReference type="InterPro" id="IPR015943">
    <property type="entry name" value="WD40/YVTN_repeat-like_dom_sf"/>
</dbReference>
<feature type="region of interest" description="Disordered" evidence="4">
    <location>
        <begin position="407"/>
        <end position="434"/>
    </location>
</feature>
<organism evidence="5 6">
    <name type="scientific">Saccharomycodes ludwigii</name>
    <dbReference type="NCBI Taxonomy" id="36035"/>
    <lineage>
        <taxon>Eukaryota</taxon>
        <taxon>Fungi</taxon>
        <taxon>Dikarya</taxon>
        <taxon>Ascomycota</taxon>
        <taxon>Saccharomycotina</taxon>
        <taxon>Saccharomycetes</taxon>
        <taxon>Saccharomycodales</taxon>
        <taxon>Saccharomycodaceae</taxon>
        <taxon>Saccharomycodes</taxon>
    </lineage>
</organism>
<feature type="compositionally biased region" description="Polar residues" evidence="4">
    <location>
        <begin position="47"/>
        <end position="60"/>
    </location>
</feature>
<dbReference type="EMBL" id="UFAJ01000015">
    <property type="protein sequence ID" value="SSD58467.1"/>
    <property type="molecule type" value="Genomic_DNA"/>
</dbReference>
<feature type="compositionally biased region" description="Polar residues" evidence="4">
    <location>
        <begin position="407"/>
        <end position="420"/>
    </location>
</feature>
<accession>A0A376B1C1</accession>
<evidence type="ECO:0000313" key="5">
    <source>
        <dbReference type="EMBL" id="SSD58467.1"/>
    </source>
</evidence>
<evidence type="ECO:0000256" key="1">
    <source>
        <dbReference type="ARBA" id="ARBA00022574"/>
    </source>
</evidence>
<evidence type="ECO:0008006" key="7">
    <source>
        <dbReference type="Google" id="ProtNLM"/>
    </source>
</evidence>
<evidence type="ECO:0000256" key="4">
    <source>
        <dbReference type="SAM" id="MobiDB-lite"/>
    </source>
</evidence>
<dbReference type="PROSITE" id="PS50294">
    <property type="entry name" value="WD_REPEATS_REGION"/>
    <property type="match status" value="1"/>
</dbReference>
<proteinExistence type="predicted"/>
<feature type="repeat" description="WD" evidence="3">
    <location>
        <begin position="476"/>
        <end position="518"/>
    </location>
</feature>
<dbReference type="Pfam" id="PF00400">
    <property type="entry name" value="WD40"/>
    <property type="match status" value="2"/>
</dbReference>
<evidence type="ECO:0000256" key="2">
    <source>
        <dbReference type="ARBA" id="ARBA00022737"/>
    </source>
</evidence>
<feature type="region of interest" description="Disordered" evidence="4">
    <location>
        <begin position="1"/>
        <end position="24"/>
    </location>
</feature>
<dbReference type="PROSITE" id="PS50082">
    <property type="entry name" value="WD_REPEATS_2"/>
    <property type="match status" value="1"/>
</dbReference>
<reference evidence="6" key="1">
    <citation type="submission" date="2018-06" db="EMBL/GenBank/DDBJ databases">
        <authorList>
            <person name="Guldener U."/>
        </authorList>
    </citation>
    <scope>NUCLEOTIDE SEQUENCE [LARGE SCALE GENOMIC DNA]</scope>
    <source>
        <strain evidence="6">UTAD17</strain>
    </source>
</reference>
<dbReference type="InterPro" id="IPR036322">
    <property type="entry name" value="WD40_repeat_dom_sf"/>
</dbReference>
<name>A0A376B1C1_9ASCO</name>
<keyword evidence="6" id="KW-1185">Reference proteome</keyword>
<sequence length="594" mass="65548">MNPDNHDNSATSNTPPLSAPPNFRASKRSSISFGSYHRLHQNPSNNFIWGNTPYGNSSTYQQQQKQQQQQQQLYNIFNNNNITTAWANNSAFNPNTGYYYSCSHRSNFPIYALDWTVATDLGDLVCLGSYKEDNFNKIQILSNTNNNDSAGTTGLPSWETIGEFNGLNYPISRVQWSPLLAPMFATCSENLRLWSFTSDPLLSTGEETADTIDYDKDDFVASPRTSINPKKQKKNNQQHVDDSSSIKEVLNLSLCKHLKSHHHHHSHVNDPIKPLSSNASALLLGSFPPVTSFDWNKLNASNIISCSIDTTCTVWDINLQTVKTQLIAHDSEVFDVKYLHGSTDLFATCGEDGSVRVFDLRALDHSSIIYEPILPSDNNTTTTSRVDATSDNSSVAENTISINSLLSQSPTSAMPGNSHPSNNNNNNNNNKNTKSTSLLRLETSPFDFNIIATIMQDSNKILLLDMRYPGTPVAIMNAHVSTVNSIKWHPTRKNILASCSDDCQVLIWDTNRSSVTAANTATTTKNAMNNGVDAGTTGSETVIPPSLCYNDSLNEEINNLSWRGSSGSTNSNTGGKNDDWLGLVRGKYFQSVKC</sequence>
<dbReference type="SMART" id="SM00320">
    <property type="entry name" value="WD40"/>
    <property type="match status" value="4"/>
</dbReference>
<feature type="region of interest" description="Disordered" evidence="4">
    <location>
        <begin position="223"/>
        <end position="243"/>
    </location>
</feature>